<proteinExistence type="predicted"/>
<reference evidence="3" key="1">
    <citation type="submission" date="2020-10" db="EMBL/GenBank/DDBJ databases">
        <title>Connecting structure to function with the recovery of over 1000 high-quality activated sludge metagenome-assembled genomes encoding full-length rRNA genes using long-read sequencing.</title>
        <authorList>
            <person name="Singleton C.M."/>
            <person name="Petriglieri F."/>
            <person name="Kristensen J.M."/>
            <person name="Kirkegaard R.H."/>
            <person name="Michaelsen T.Y."/>
            <person name="Andersen M.H."/>
            <person name="Karst S.M."/>
            <person name="Dueholm M.S."/>
            <person name="Nielsen P.H."/>
            <person name="Albertsen M."/>
        </authorList>
    </citation>
    <scope>NUCLEOTIDE SEQUENCE</scope>
    <source>
        <strain evidence="3">Hirt_18-Q3-R61-65_BATAC.395</strain>
    </source>
</reference>
<name>A0A9D7K6J6_9PROT</name>
<gene>
    <name evidence="3" type="ORF">IPL58_14890</name>
</gene>
<dbReference type="AlphaFoldDB" id="A0A9D7K6J6"/>
<dbReference type="CDD" id="cd06170">
    <property type="entry name" value="LuxR_C_like"/>
    <property type="match status" value="1"/>
</dbReference>
<dbReference type="InterPro" id="IPR000792">
    <property type="entry name" value="Tscrpt_reg_LuxR_C"/>
</dbReference>
<dbReference type="PROSITE" id="PS50043">
    <property type="entry name" value="HTH_LUXR_2"/>
    <property type="match status" value="1"/>
</dbReference>
<dbReference type="PANTHER" id="PTHR43214">
    <property type="entry name" value="TWO-COMPONENT RESPONSE REGULATOR"/>
    <property type="match status" value="1"/>
</dbReference>
<evidence type="ECO:0000256" key="1">
    <source>
        <dbReference type="ARBA" id="ARBA00023125"/>
    </source>
</evidence>
<dbReference type="Gene3D" id="3.40.50.2300">
    <property type="match status" value="1"/>
</dbReference>
<dbReference type="PROSITE" id="PS00622">
    <property type="entry name" value="HTH_LUXR_1"/>
    <property type="match status" value="1"/>
</dbReference>
<dbReference type="Proteomes" id="UP000886689">
    <property type="component" value="Unassembled WGS sequence"/>
</dbReference>
<dbReference type="Pfam" id="PF00196">
    <property type="entry name" value="GerE"/>
    <property type="match status" value="1"/>
</dbReference>
<dbReference type="InterPro" id="IPR039420">
    <property type="entry name" value="WalR-like"/>
</dbReference>
<dbReference type="SUPFAM" id="SSF46894">
    <property type="entry name" value="C-terminal effector domain of the bipartite response regulators"/>
    <property type="match status" value="1"/>
</dbReference>
<evidence type="ECO:0000259" key="2">
    <source>
        <dbReference type="PROSITE" id="PS50043"/>
    </source>
</evidence>
<dbReference type="GO" id="GO:0003677">
    <property type="term" value="F:DNA binding"/>
    <property type="evidence" value="ECO:0007669"/>
    <property type="project" value="UniProtKB-KW"/>
</dbReference>
<comment type="caution">
    <text evidence="3">The sequence shown here is derived from an EMBL/GenBank/DDBJ whole genome shotgun (WGS) entry which is preliminary data.</text>
</comment>
<protein>
    <submittedName>
        <fullName evidence="3">Response regulator transcription factor</fullName>
    </submittedName>
</protein>
<evidence type="ECO:0000313" key="4">
    <source>
        <dbReference type="Proteomes" id="UP000886689"/>
    </source>
</evidence>
<organism evidence="3 4">
    <name type="scientific">Candidatus Proximibacter danicus</name>
    <dbReference type="NCBI Taxonomy" id="2954365"/>
    <lineage>
        <taxon>Bacteria</taxon>
        <taxon>Pseudomonadati</taxon>
        <taxon>Pseudomonadota</taxon>
        <taxon>Betaproteobacteria</taxon>
        <taxon>Candidatus Proximibacter</taxon>
    </lineage>
</organism>
<sequence>MGEQLFITGDGGLRDLWREAFPSARGARPADKLDERETGLVWLLVPPGKAAARLVAPIRRRIGSRPLIILADEPGEEDALAALGAGASGYCNAHAASEVLLQVATVVENGGLWVGQRLLQRLLAGTARLAPPPVAEGGAWSVSLTEREREVAIAVAQGASNKEIARQLDITERTIKAHVGAILEKLGVRDRLQLSLIVNGIEVGR</sequence>
<dbReference type="EMBL" id="JADJUC010000028">
    <property type="protein sequence ID" value="MBK8525201.1"/>
    <property type="molecule type" value="Genomic_DNA"/>
</dbReference>
<accession>A0A9D7K6J6</accession>
<dbReference type="PANTHER" id="PTHR43214:SF43">
    <property type="entry name" value="TWO-COMPONENT RESPONSE REGULATOR"/>
    <property type="match status" value="1"/>
</dbReference>
<keyword evidence="1" id="KW-0238">DNA-binding</keyword>
<evidence type="ECO:0000313" key="3">
    <source>
        <dbReference type="EMBL" id="MBK8525201.1"/>
    </source>
</evidence>
<dbReference type="GO" id="GO:0006355">
    <property type="term" value="P:regulation of DNA-templated transcription"/>
    <property type="evidence" value="ECO:0007669"/>
    <property type="project" value="InterPro"/>
</dbReference>
<dbReference type="PRINTS" id="PR00038">
    <property type="entry name" value="HTHLUXR"/>
</dbReference>
<dbReference type="InterPro" id="IPR016032">
    <property type="entry name" value="Sig_transdc_resp-reg_C-effctor"/>
</dbReference>
<feature type="domain" description="HTH luxR-type" evidence="2">
    <location>
        <begin position="137"/>
        <end position="202"/>
    </location>
</feature>
<dbReference type="SMART" id="SM00421">
    <property type="entry name" value="HTH_LUXR"/>
    <property type="match status" value="1"/>
</dbReference>